<sequence>VKVQDSYWGFVIEGSGRSGKWVKWQESGDSGFTGDWREKLEGMNSGSNVGGQGRLFGELA</sequence>
<dbReference type="AlphaFoldDB" id="A0A699HRI0"/>
<reference evidence="1" key="1">
    <citation type="journal article" date="2019" name="Sci. Rep.">
        <title>Draft genome of Tanacetum cinerariifolium, the natural source of mosquito coil.</title>
        <authorList>
            <person name="Yamashiro T."/>
            <person name="Shiraishi A."/>
            <person name="Satake H."/>
            <person name="Nakayama K."/>
        </authorList>
    </citation>
    <scope>NUCLEOTIDE SEQUENCE</scope>
</reference>
<evidence type="ECO:0000313" key="1">
    <source>
        <dbReference type="EMBL" id="GEY65022.1"/>
    </source>
</evidence>
<gene>
    <name evidence="1" type="ORF">Tci_436996</name>
</gene>
<organism evidence="1">
    <name type="scientific">Tanacetum cinerariifolium</name>
    <name type="common">Dalmatian daisy</name>
    <name type="synonym">Chrysanthemum cinerariifolium</name>
    <dbReference type="NCBI Taxonomy" id="118510"/>
    <lineage>
        <taxon>Eukaryota</taxon>
        <taxon>Viridiplantae</taxon>
        <taxon>Streptophyta</taxon>
        <taxon>Embryophyta</taxon>
        <taxon>Tracheophyta</taxon>
        <taxon>Spermatophyta</taxon>
        <taxon>Magnoliopsida</taxon>
        <taxon>eudicotyledons</taxon>
        <taxon>Gunneridae</taxon>
        <taxon>Pentapetalae</taxon>
        <taxon>asterids</taxon>
        <taxon>campanulids</taxon>
        <taxon>Asterales</taxon>
        <taxon>Asteraceae</taxon>
        <taxon>Asteroideae</taxon>
        <taxon>Anthemideae</taxon>
        <taxon>Anthemidinae</taxon>
        <taxon>Tanacetum</taxon>
    </lineage>
</organism>
<name>A0A699HRI0_TANCI</name>
<accession>A0A699HRI0</accession>
<protein>
    <submittedName>
        <fullName evidence="1">Uncharacterized protein</fullName>
    </submittedName>
</protein>
<proteinExistence type="predicted"/>
<feature type="non-terminal residue" evidence="1">
    <location>
        <position position="1"/>
    </location>
</feature>
<dbReference type="EMBL" id="BKCJ010196924">
    <property type="protein sequence ID" value="GEY65022.1"/>
    <property type="molecule type" value="Genomic_DNA"/>
</dbReference>
<comment type="caution">
    <text evidence="1">The sequence shown here is derived from an EMBL/GenBank/DDBJ whole genome shotgun (WGS) entry which is preliminary data.</text>
</comment>